<dbReference type="RefSeq" id="XP_001275801.1">
    <property type="nucleotide sequence ID" value="XM_001275800.1"/>
</dbReference>
<keyword evidence="7" id="KW-0325">Glycoprotein</keyword>
<feature type="signal peptide" evidence="8">
    <location>
        <begin position="1"/>
        <end position="18"/>
    </location>
</feature>
<dbReference type="PANTHER" id="PTHR31776:SF0">
    <property type="entry name" value="ALPHA-L-ARABINOFURANOSIDASE 1"/>
    <property type="match status" value="1"/>
</dbReference>
<dbReference type="HOGENOM" id="CLU_010060_1_1_1"/>
<evidence type="ECO:0000313" key="10">
    <source>
        <dbReference type="EMBL" id="EAW14375.1"/>
    </source>
</evidence>
<evidence type="ECO:0000256" key="4">
    <source>
        <dbReference type="ARBA" id="ARBA00012670"/>
    </source>
</evidence>
<accession>A1C7K4</accession>
<dbReference type="AlphaFoldDB" id="A1C7K4"/>
<reference evidence="10 11" key="1">
    <citation type="journal article" date="2008" name="PLoS Genet.">
        <title>Genomic islands in the pathogenic filamentous fungus Aspergillus fumigatus.</title>
        <authorList>
            <person name="Fedorova N.D."/>
            <person name="Khaldi N."/>
            <person name="Joardar V.S."/>
            <person name="Maiti R."/>
            <person name="Amedeo P."/>
            <person name="Anderson M.J."/>
            <person name="Crabtree J."/>
            <person name="Silva J.C."/>
            <person name="Badger J.H."/>
            <person name="Albarraq A."/>
            <person name="Angiuoli S."/>
            <person name="Bussey H."/>
            <person name="Bowyer P."/>
            <person name="Cotty P.J."/>
            <person name="Dyer P.S."/>
            <person name="Egan A."/>
            <person name="Galens K."/>
            <person name="Fraser-Liggett C.M."/>
            <person name="Haas B.J."/>
            <person name="Inman J.M."/>
            <person name="Kent R."/>
            <person name="Lemieux S."/>
            <person name="Malavazi I."/>
            <person name="Orvis J."/>
            <person name="Roemer T."/>
            <person name="Ronning C.M."/>
            <person name="Sundaram J.P."/>
            <person name="Sutton G."/>
            <person name="Turner G."/>
            <person name="Venter J.C."/>
            <person name="White O.R."/>
            <person name="Whitty B.R."/>
            <person name="Youngman P."/>
            <person name="Wolfe K.H."/>
            <person name="Goldman G.H."/>
            <person name="Wortman J.R."/>
            <person name="Jiang B."/>
            <person name="Denning D.W."/>
            <person name="Nierman W.C."/>
        </authorList>
    </citation>
    <scope>NUCLEOTIDE SEQUENCE [LARGE SCALE GENOMIC DNA]</scope>
    <source>
        <strain evidence="11">ATCC 1007 / CBS 513.65 / DSM 816 / NCTC 3887 / NRRL 1</strain>
    </source>
</reference>
<evidence type="ECO:0000256" key="8">
    <source>
        <dbReference type="SAM" id="SignalP"/>
    </source>
</evidence>
<organism evidence="10 11">
    <name type="scientific">Aspergillus clavatus (strain ATCC 1007 / CBS 513.65 / DSM 816 / NCTC 3887 / NRRL 1 / QM 1276 / 107)</name>
    <dbReference type="NCBI Taxonomy" id="344612"/>
    <lineage>
        <taxon>Eukaryota</taxon>
        <taxon>Fungi</taxon>
        <taxon>Dikarya</taxon>
        <taxon>Ascomycota</taxon>
        <taxon>Pezizomycotina</taxon>
        <taxon>Eurotiomycetes</taxon>
        <taxon>Eurotiomycetidae</taxon>
        <taxon>Eurotiales</taxon>
        <taxon>Aspergillaceae</taxon>
        <taxon>Aspergillus</taxon>
        <taxon>Aspergillus subgen. Fumigati</taxon>
    </lineage>
</organism>
<dbReference type="GeneID" id="4707757"/>
<keyword evidence="5 8" id="KW-0732">Signal</keyword>
<dbReference type="STRING" id="344612.A1C7K4"/>
<evidence type="ECO:0000256" key="7">
    <source>
        <dbReference type="ARBA" id="ARBA00023180"/>
    </source>
</evidence>
<feature type="domain" description="Alpha-L-arabinofuranosidase C-terminal" evidence="9">
    <location>
        <begin position="456"/>
        <end position="626"/>
    </location>
</feature>
<dbReference type="OMA" id="LVEYMEW"/>
<comment type="similarity">
    <text evidence="3">Belongs to the glycosyl hydrolase 51 family.</text>
</comment>
<dbReference type="EC" id="3.2.1.55" evidence="4"/>
<dbReference type="VEuPathDB" id="FungiDB:ACLA_074120"/>
<dbReference type="PANTHER" id="PTHR31776">
    <property type="entry name" value="ALPHA-L-ARABINOFURANOSIDASE 1"/>
    <property type="match status" value="1"/>
</dbReference>
<protein>
    <recommendedName>
        <fullName evidence="4">non-reducing end alpha-L-arabinofuranosidase</fullName>
        <ecNumber evidence="4">3.2.1.55</ecNumber>
    </recommendedName>
</protein>
<gene>
    <name evidence="10" type="ORF">ACLA_074120</name>
</gene>
<dbReference type="GO" id="GO:0046556">
    <property type="term" value="F:alpha-L-arabinofuranosidase activity"/>
    <property type="evidence" value="ECO:0007669"/>
    <property type="project" value="UniProtKB-EC"/>
</dbReference>
<keyword evidence="6" id="KW-0378">Hydrolase</keyword>
<dbReference type="KEGG" id="act:ACLA_074120"/>
<comment type="catalytic activity">
    <reaction evidence="1">
        <text>Hydrolysis of terminal non-reducing alpha-L-arabinofuranoside residues in alpha-L-arabinosides.</text>
        <dbReference type="EC" id="3.2.1.55"/>
    </reaction>
</comment>
<feature type="chain" id="PRO_5002632828" description="non-reducing end alpha-L-arabinofuranosidase" evidence="8">
    <location>
        <begin position="19"/>
        <end position="633"/>
    </location>
</feature>
<name>A1C7K4_ASPCL</name>
<evidence type="ECO:0000259" key="9">
    <source>
        <dbReference type="SMART" id="SM00813"/>
    </source>
</evidence>
<dbReference type="SUPFAM" id="SSF51445">
    <property type="entry name" value="(Trans)glycosidases"/>
    <property type="match status" value="1"/>
</dbReference>
<dbReference type="EMBL" id="DS027045">
    <property type="protein sequence ID" value="EAW14375.1"/>
    <property type="molecule type" value="Genomic_DNA"/>
</dbReference>
<proteinExistence type="inferred from homology"/>
<evidence type="ECO:0000256" key="1">
    <source>
        <dbReference type="ARBA" id="ARBA00001462"/>
    </source>
</evidence>
<dbReference type="SMART" id="SM00813">
    <property type="entry name" value="Alpha-L-AF_C"/>
    <property type="match status" value="1"/>
</dbReference>
<evidence type="ECO:0000256" key="3">
    <source>
        <dbReference type="ARBA" id="ARBA00007186"/>
    </source>
</evidence>
<evidence type="ECO:0000256" key="2">
    <source>
        <dbReference type="ARBA" id="ARBA00004834"/>
    </source>
</evidence>
<dbReference type="InterPro" id="IPR051563">
    <property type="entry name" value="Glycosyl_Hydrolase_51"/>
</dbReference>
<dbReference type="Proteomes" id="UP000006701">
    <property type="component" value="Unassembled WGS sequence"/>
</dbReference>
<evidence type="ECO:0000256" key="6">
    <source>
        <dbReference type="ARBA" id="ARBA00022801"/>
    </source>
</evidence>
<evidence type="ECO:0000256" key="5">
    <source>
        <dbReference type="ARBA" id="ARBA00022729"/>
    </source>
</evidence>
<dbReference type="OrthoDB" id="406864at2759"/>
<dbReference type="InterPro" id="IPR055235">
    <property type="entry name" value="ASD1_cat"/>
</dbReference>
<dbReference type="Pfam" id="PF06964">
    <property type="entry name" value="Alpha-L-AF_C"/>
    <property type="match status" value="1"/>
</dbReference>
<evidence type="ECO:0000313" key="11">
    <source>
        <dbReference type="Proteomes" id="UP000006701"/>
    </source>
</evidence>
<dbReference type="GO" id="GO:0031222">
    <property type="term" value="P:arabinan catabolic process"/>
    <property type="evidence" value="ECO:0007669"/>
    <property type="project" value="UniProtKB-UniPathway"/>
</dbReference>
<dbReference type="eggNOG" id="ENOG502QQEX">
    <property type="taxonomic scope" value="Eukaryota"/>
</dbReference>
<comment type="pathway">
    <text evidence="2">Glycan metabolism; L-arabinan degradation.</text>
</comment>
<dbReference type="FunFam" id="2.60.40.1180:FF:000053">
    <property type="entry name" value="Alpha-L-arabinofuranosidase A"/>
    <property type="match status" value="1"/>
</dbReference>
<sequence length="633" mass="68931">MVLPKLLLLPLLAACSAAVKISVASFGGNVTTGLQYGIMEEDINHCGEGGLYAELIRNRAFQGGSNDPLSSTLPTSVNVKGSKGEVGLANSGWWGIDVRPQKYTGPFYVKGAYMGSFTASLQSSTNGKVFARTKVTSHSVGDEWTQHSFTLVPHSPPPNTNNTFSITFDASKAEGGALDFNLISLFPPTWNDRPNGLRKDLMQAMKDFAPVSILAAGLRLSIFNDKSRNSSVSLVEITSRARLSKPGGSGTKRLVPSRTDLVVPRPGDTKRPGLGLIEYMEWCDNLEIEPILAVWAGLALNGDVIPESELGMFIKDALDEIEFLTGSVDTKYGALRASLGYPKPWNIRYVEVGNEDNLSNGLATYKSYRFQAFYDGIKAKYPDITVIASTIDMTLPDEAGGDYHLYDVPDNFVSRFNFFDNFSEDHPILLGEVAATVQNNGHGIDWGITKFSLYPWWIGTVAEAVLLIGTERNANKIIGTTYAPLLMNLDNYHWSPTLIAFNSNPDQTARSTSWHLYDVFSHNHITNTLPTKASDDFGPLYYVAGLDNSTNTHIFKAAVYNSTADVPISLTFDGVRPGTTAQLTVLTAPDAVSMNEVGGADLVHRKVSTLRAGKRGVFDFKLPNLSVAVLKTL</sequence>
<dbReference type="UniPathway" id="UPA00667"/>
<keyword evidence="11" id="KW-1185">Reference proteome</keyword>
<dbReference type="GO" id="GO:0046373">
    <property type="term" value="P:L-arabinose metabolic process"/>
    <property type="evidence" value="ECO:0007669"/>
    <property type="project" value="InterPro"/>
</dbReference>
<dbReference type="Gene3D" id="3.20.20.80">
    <property type="entry name" value="Glycosidases"/>
    <property type="match status" value="1"/>
</dbReference>
<dbReference type="InterPro" id="IPR010720">
    <property type="entry name" value="Alpha-L-AF_C"/>
</dbReference>
<dbReference type="Pfam" id="PF22848">
    <property type="entry name" value="ASD1_dom"/>
    <property type="match status" value="1"/>
</dbReference>
<dbReference type="InterPro" id="IPR017853">
    <property type="entry name" value="GH"/>
</dbReference>